<feature type="domain" description="N-acetyltransferase" evidence="3">
    <location>
        <begin position="1"/>
        <end position="137"/>
    </location>
</feature>
<dbReference type="PANTHER" id="PTHR43877:SF2">
    <property type="entry name" value="AMINOALKYLPHOSPHONATE N-ACETYLTRANSFERASE-RELATED"/>
    <property type="match status" value="1"/>
</dbReference>
<evidence type="ECO:0000259" key="3">
    <source>
        <dbReference type="PROSITE" id="PS51186"/>
    </source>
</evidence>
<sequence>MIRVATRADLPRISEIRGAVRENVLSNPAKITDTVAYLIDRDGFWVFETNGHIHGFSSADPRNGSIFALFMDPASEGRGIARGLLAAACEHLAAAGHSRAWLSTDPGTRADRFYRRQGWTETGRTPDGEVRFEKALD</sequence>
<dbReference type="Gene3D" id="3.40.630.30">
    <property type="match status" value="1"/>
</dbReference>
<evidence type="ECO:0000256" key="2">
    <source>
        <dbReference type="ARBA" id="ARBA00023315"/>
    </source>
</evidence>
<dbReference type="RefSeq" id="WP_245901896.1">
    <property type="nucleotide sequence ID" value="NZ_PZZL01000002.1"/>
</dbReference>
<gene>
    <name evidence="4" type="ORF">C8P69_102590</name>
</gene>
<name>A0A2T4ZH21_9HYPH</name>
<protein>
    <submittedName>
        <fullName evidence="4">L-amino acid N-acyltransferase YncA</fullName>
    </submittedName>
</protein>
<dbReference type="InterPro" id="IPR016181">
    <property type="entry name" value="Acyl_CoA_acyltransferase"/>
</dbReference>
<dbReference type="Pfam" id="PF00583">
    <property type="entry name" value="Acetyltransf_1"/>
    <property type="match status" value="1"/>
</dbReference>
<keyword evidence="1 4" id="KW-0808">Transferase</keyword>
<dbReference type="PANTHER" id="PTHR43877">
    <property type="entry name" value="AMINOALKYLPHOSPHONATE N-ACETYLTRANSFERASE-RELATED-RELATED"/>
    <property type="match status" value="1"/>
</dbReference>
<evidence type="ECO:0000256" key="1">
    <source>
        <dbReference type="ARBA" id="ARBA00022679"/>
    </source>
</evidence>
<dbReference type="SUPFAM" id="SSF55729">
    <property type="entry name" value="Acyl-CoA N-acyltransferases (Nat)"/>
    <property type="match status" value="1"/>
</dbReference>
<dbReference type="Proteomes" id="UP000241808">
    <property type="component" value="Unassembled WGS sequence"/>
</dbReference>
<dbReference type="InterPro" id="IPR000182">
    <property type="entry name" value="GNAT_dom"/>
</dbReference>
<organism evidence="4 5">
    <name type="scientific">Phreatobacter oligotrophus</name>
    <dbReference type="NCBI Taxonomy" id="1122261"/>
    <lineage>
        <taxon>Bacteria</taxon>
        <taxon>Pseudomonadati</taxon>
        <taxon>Pseudomonadota</taxon>
        <taxon>Alphaproteobacteria</taxon>
        <taxon>Hyphomicrobiales</taxon>
        <taxon>Phreatobacteraceae</taxon>
        <taxon>Phreatobacter</taxon>
    </lineage>
</organism>
<keyword evidence="2 4" id="KW-0012">Acyltransferase</keyword>
<dbReference type="AlphaFoldDB" id="A0A2T4ZH21"/>
<accession>A0A2T4ZH21</accession>
<dbReference type="GO" id="GO:0016747">
    <property type="term" value="F:acyltransferase activity, transferring groups other than amino-acyl groups"/>
    <property type="evidence" value="ECO:0007669"/>
    <property type="project" value="InterPro"/>
</dbReference>
<dbReference type="InterPro" id="IPR050832">
    <property type="entry name" value="Bact_Acetyltransf"/>
</dbReference>
<reference evidence="4 5" key="1">
    <citation type="submission" date="2018-04" db="EMBL/GenBank/DDBJ databases">
        <title>Genomic Encyclopedia of Archaeal and Bacterial Type Strains, Phase II (KMG-II): from individual species to whole genera.</title>
        <authorList>
            <person name="Goeker M."/>
        </authorList>
    </citation>
    <scope>NUCLEOTIDE SEQUENCE [LARGE SCALE GENOMIC DNA]</scope>
    <source>
        <strain evidence="4 5">DSM 25521</strain>
    </source>
</reference>
<comment type="caution">
    <text evidence="4">The sequence shown here is derived from an EMBL/GenBank/DDBJ whole genome shotgun (WGS) entry which is preliminary data.</text>
</comment>
<dbReference type="PROSITE" id="PS51186">
    <property type="entry name" value="GNAT"/>
    <property type="match status" value="1"/>
</dbReference>
<evidence type="ECO:0000313" key="4">
    <source>
        <dbReference type="EMBL" id="PTM61203.1"/>
    </source>
</evidence>
<evidence type="ECO:0000313" key="5">
    <source>
        <dbReference type="Proteomes" id="UP000241808"/>
    </source>
</evidence>
<keyword evidence="5" id="KW-1185">Reference proteome</keyword>
<dbReference type="EMBL" id="PZZL01000002">
    <property type="protein sequence ID" value="PTM61203.1"/>
    <property type="molecule type" value="Genomic_DNA"/>
</dbReference>
<proteinExistence type="predicted"/>